<accession>A0A963YS65</accession>
<feature type="domain" description="Integral membrane bound transporter" evidence="6">
    <location>
        <begin position="179"/>
        <end position="304"/>
    </location>
</feature>
<dbReference type="AlphaFoldDB" id="A0A963YS65"/>
<feature type="transmembrane region" description="Helical" evidence="5">
    <location>
        <begin position="264"/>
        <end position="282"/>
    </location>
</feature>
<sequence length="319" mass="33371">MGIPLYFIYCVGRLDLEVFAAFGALTSLYGHSEPAETRLETQLAVGASLVLTIAAAAIFSAMLGPSWLLALMLLAVVLLAGSLGAVMGWMPRGEIFFVLSLLVIAGLPLKPTELPLVIGTSTGGALISIILTLLEIENSRMAQPWHRRLRQRTAAGTDALDKRRHAIAIMMAAIGVMSAWLLSLALKIGHPYWAALIVTALIPALLSADALRRTGRLALGTAGGVGLAALLFSASPGPLALISVIVICQAIAEVFVARSYAIALLFFTPLAIGMSNIGRGLPWGPLLTTRVVEAGIGIVIALLVIVAGRVALSKWAPGT</sequence>
<organism evidence="7 8">
    <name type="scientific">Acidisoma silvae</name>
    <dbReference type="NCBI Taxonomy" id="2802396"/>
    <lineage>
        <taxon>Bacteria</taxon>
        <taxon>Pseudomonadati</taxon>
        <taxon>Pseudomonadota</taxon>
        <taxon>Alphaproteobacteria</taxon>
        <taxon>Acetobacterales</taxon>
        <taxon>Acidocellaceae</taxon>
        <taxon>Acidisoma</taxon>
    </lineage>
</organism>
<reference evidence="7" key="1">
    <citation type="journal article" date="2021" name="Microorganisms">
        <title>Acidisoma silvae sp. nov. and Acidisomacellulosilytica sp. nov., Two Acidophilic Bacteria Isolated from Decaying Wood, Hydrolyzing Cellulose and Producing Poly-3-hydroxybutyrate.</title>
        <authorList>
            <person name="Mieszkin S."/>
            <person name="Pouder E."/>
            <person name="Uroz S."/>
            <person name="Simon-Colin C."/>
            <person name="Alain K."/>
        </authorList>
    </citation>
    <scope>NUCLEOTIDE SEQUENCE</scope>
    <source>
        <strain evidence="7">HW T2.11</strain>
    </source>
</reference>
<evidence type="ECO:0000313" key="7">
    <source>
        <dbReference type="EMBL" id="MCB8876011.1"/>
    </source>
</evidence>
<keyword evidence="8" id="KW-1185">Reference proteome</keyword>
<comment type="subcellular location">
    <subcellularLocation>
        <location evidence="1">Membrane</location>
        <topology evidence="1">Multi-pass membrane protein</topology>
    </subcellularLocation>
</comment>
<keyword evidence="3 5" id="KW-1133">Transmembrane helix</keyword>
<feature type="transmembrane region" description="Helical" evidence="5">
    <location>
        <begin position="166"/>
        <end position="186"/>
    </location>
</feature>
<gene>
    <name evidence="7" type="ORF">ASILVAE211_12530</name>
</gene>
<evidence type="ECO:0000256" key="3">
    <source>
        <dbReference type="ARBA" id="ARBA00022989"/>
    </source>
</evidence>
<evidence type="ECO:0000256" key="5">
    <source>
        <dbReference type="SAM" id="Phobius"/>
    </source>
</evidence>
<comment type="caution">
    <text evidence="7">The sequence shown here is derived from an EMBL/GenBank/DDBJ whole genome shotgun (WGS) entry which is preliminary data.</text>
</comment>
<keyword evidence="4 5" id="KW-0472">Membrane</keyword>
<protein>
    <submittedName>
        <fullName evidence="7">FUSC family protein</fullName>
    </submittedName>
</protein>
<feature type="transmembrane region" description="Helical" evidence="5">
    <location>
        <begin position="67"/>
        <end position="86"/>
    </location>
</feature>
<proteinExistence type="predicted"/>
<evidence type="ECO:0000259" key="6">
    <source>
        <dbReference type="Pfam" id="PF13515"/>
    </source>
</evidence>
<name>A0A963YS65_9PROT</name>
<feature type="transmembrane region" description="Helical" evidence="5">
    <location>
        <begin position="115"/>
        <end position="134"/>
    </location>
</feature>
<reference evidence="7" key="2">
    <citation type="submission" date="2021-01" db="EMBL/GenBank/DDBJ databases">
        <authorList>
            <person name="Mieszkin S."/>
            <person name="Pouder E."/>
            <person name="Alain K."/>
        </authorList>
    </citation>
    <scope>NUCLEOTIDE SEQUENCE</scope>
    <source>
        <strain evidence="7">HW T2.11</strain>
    </source>
</reference>
<evidence type="ECO:0000256" key="2">
    <source>
        <dbReference type="ARBA" id="ARBA00022692"/>
    </source>
</evidence>
<feature type="transmembrane region" description="Helical" evidence="5">
    <location>
        <begin position="294"/>
        <end position="312"/>
    </location>
</feature>
<feature type="transmembrane region" description="Helical" evidence="5">
    <location>
        <begin position="6"/>
        <end position="29"/>
    </location>
</feature>
<feature type="transmembrane region" description="Helical" evidence="5">
    <location>
        <begin position="41"/>
        <end position="61"/>
    </location>
</feature>
<dbReference type="Proteomes" id="UP000708298">
    <property type="component" value="Unassembled WGS sequence"/>
</dbReference>
<feature type="transmembrane region" description="Helical" evidence="5">
    <location>
        <begin position="93"/>
        <end position="109"/>
    </location>
</feature>
<feature type="transmembrane region" description="Helical" evidence="5">
    <location>
        <begin position="192"/>
        <end position="210"/>
    </location>
</feature>
<evidence type="ECO:0000313" key="8">
    <source>
        <dbReference type="Proteomes" id="UP000708298"/>
    </source>
</evidence>
<dbReference type="InterPro" id="IPR049453">
    <property type="entry name" value="Memb_transporter_dom"/>
</dbReference>
<dbReference type="EMBL" id="JAESVB010000005">
    <property type="protein sequence ID" value="MCB8876011.1"/>
    <property type="molecule type" value="Genomic_DNA"/>
</dbReference>
<dbReference type="RefSeq" id="WP_227321672.1">
    <property type="nucleotide sequence ID" value="NZ_JAESVB010000005.1"/>
</dbReference>
<evidence type="ECO:0000256" key="1">
    <source>
        <dbReference type="ARBA" id="ARBA00004141"/>
    </source>
</evidence>
<dbReference type="GO" id="GO:0016020">
    <property type="term" value="C:membrane"/>
    <property type="evidence" value="ECO:0007669"/>
    <property type="project" value="UniProtKB-SubCell"/>
</dbReference>
<keyword evidence="2 5" id="KW-0812">Transmembrane</keyword>
<dbReference type="Pfam" id="PF13515">
    <property type="entry name" value="FUSC_2"/>
    <property type="match status" value="1"/>
</dbReference>
<evidence type="ECO:0000256" key="4">
    <source>
        <dbReference type="ARBA" id="ARBA00023136"/>
    </source>
</evidence>